<evidence type="ECO:0000313" key="3">
    <source>
        <dbReference type="Proteomes" id="UP000626109"/>
    </source>
</evidence>
<evidence type="ECO:0000313" key="2">
    <source>
        <dbReference type="EMBL" id="CAE8688241.1"/>
    </source>
</evidence>
<name>A0A813K1U2_POLGL</name>
<organism evidence="2 3">
    <name type="scientific">Polarella glacialis</name>
    <name type="common">Dinoflagellate</name>
    <dbReference type="NCBI Taxonomy" id="89957"/>
    <lineage>
        <taxon>Eukaryota</taxon>
        <taxon>Sar</taxon>
        <taxon>Alveolata</taxon>
        <taxon>Dinophyceae</taxon>
        <taxon>Suessiales</taxon>
        <taxon>Suessiaceae</taxon>
        <taxon>Polarella</taxon>
    </lineage>
</organism>
<feature type="non-terminal residue" evidence="2">
    <location>
        <position position="170"/>
    </location>
</feature>
<feature type="non-terminal residue" evidence="2">
    <location>
        <position position="1"/>
    </location>
</feature>
<proteinExistence type="predicted"/>
<protein>
    <submittedName>
        <fullName evidence="2">Uncharacterized protein</fullName>
    </submittedName>
</protein>
<feature type="region of interest" description="Disordered" evidence="1">
    <location>
        <begin position="19"/>
        <end position="48"/>
    </location>
</feature>
<feature type="compositionally biased region" description="Polar residues" evidence="1">
    <location>
        <begin position="30"/>
        <end position="46"/>
    </location>
</feature>
<reference evidence="2" key="1">
    <citation type="submission" date="2021-02" db="EMBL/GenBank/DDBJ databases">
        <authorList>
            <person name="Dougan E. K."/>
            <person name="Rhodes N."/>
            <person name="Thang M."/>
            <person name="Chan C."/>
        </authorList>
    </citation>
    <scope>NUCLEOTIDE SEQUENCE</scope>
</reference>
<gene>
    <name evidence="2" type="ORF">PGLA2088_LOCUS25821</name>
</gene>
<evidence type="ECO:0000256" key="1">
    <source>
        <dbReference type="SAM" id="MobiDB-lite"/>
    </source>
</evidence>
<dbReference type="Proteomes" id="UP000626109">
    <property type="component" value="Unassembled WGS sequence"/>
</dbReference>
<sequence length="170" mass="18818">SSVYSDGSIIALSRIFSSQNSQGSGVSSQFDGSTSGDQRLLRSSSWPDAEEGNWRKRLLGVRNPQSAVNFGNEKQDCFQQWIPTDWANCWKSVRGSTAAEVSDGTDVVPLMEAEFRRDCVVFFNTLYPRVQGGTFAKLRRLALEGDSSLQFRKVQTSRFSSVDSEGSQPT</sequence>
<feature type="compositionally biased region" description="Low complexity" evidence="1">
    <location>
        <begin position="19"/>
        <end position="29"/>
    </location>
</feature>
<comment type="caution">
    <text evidence="2">The sequence shown here is derived from an EMBL/GenBank/DDBJ whole genome shotgun (WGS) entry which is preliminary data.</text>
</comment>
<accession>A0A813K1U2</accession>
<dbReference type="EMBL" id="CAJNNW010026862">
    <property type="protein sequence ID" value="CAE8688241.1"/>
    <property type="molecule type" value="Genomic_DNA"/>
</dbReference>
<dbReference type="AlphaFoldDB" id="A0A813K1U2"/>